<organism evidence="3 4">
    <name type="scientific">Erythrobacter longus</name>
    <dbReference type="NCBI Taxonomy" id="1044"/>
    <lineage>
        <taxon>Bacteria</taxon>
        <taxon>Pseudomonadati</taxon>
        <taxon>Pseudomonadota</taxon>
        <taxon>Alphaproteobacteria</taxon>
        <taxon>Sphingomonadales</taxon>
        <taxon>Erythrobacteraceae</taxon>
        <taxon>Erythrobacter/Porphyrobacter group</taxon>
        <taxon>Erythrobacter</taxon>
    </lineage>
</organism>
<dbReference type="EMBL" id="JMIW01000006">
    <property type="protein sequence ID" value="KEO89188.1"/>
    <property type="molecule type" value="Genomic_DNA"/>
</dbReference>
<comment type="caution">
    <text evidence="3">The sequence shown here is derived from an EMBL/GenBank/DDBJ whole genome shotgun (WGS) entry which is preliminary data.</text>
</comment>
<dbReference type="STRING" id="1044.EH31_14235"/>
<evidence type="ECO:0008006" key="5">
    <source>
        <dbReference type="Google" id="ProtNLM"/>
    </source>
</evidence>
<dbReference type="eggNOG" id="ENOG5033YTJ">
    <property type="taxonomic scope" value="Bacteria"/>
</dbReference>
<dbReference type="RefSeq" id="WP_034961067.1">
    <property type="nucleotide sequence ID" value="NZ_JMIW01000006.1"/>
</dbReference>
<feature type="region of interest" description="Disordered" evidence="1">
    <location>
        <begin position="249"/>
        <end position="277"/>
    </location>
</feature>
<reference evidence="3 4" key="1">
    <citation type="submission" date="2014-04" db="EMBL/GenBank/DDBJ databases">
        <title>A comprehensive comparison of genomes of Erythrobacter spp. strains.</title>
        <authorList>
            <person name="Zheng Q."/>
        </authorList>
    </citation>
    <scope>NUCLEOTIDE SEQUENCE [LARGE SCALE GENOMIC DNA]</scope>
    <source>
        <strain evidence="3 4">DSM 6997</strain>
    </source>
</reference>
<keyword evidence="2" id="KW-0472">Membrane</keyword>
<evidence type="ECO:0000256" key="1">
    <source>
        <dbReference type="SAM" id="MobiDB-lite"/>
    </source>
</evidence>
<feature type="transmembrane region" description="Helical" evidence="2">
    <location>
        <begin position="51"/>
        <end position="71"/>
    </location>
</feature>
<dbReference type="Proteomes" id="UP000027647">
    <property type="component" value="Unassembled WGS sequence"/>
</dbReference>
<evidence type="ECO:0000313" key="3">
    <source>
        <dbReference type="EMBL" id="KEO89188.1"/>
    </source>
</evidence>
<evidence type="ECO:0000256" key="2">
    <source>
        <dbReference type="SAM" id="Phobius"/>
    </source>
</evidence>
<keyword evidence="2" id="KW-1133">Transmembrane helix</keyword>
<protein>
    <recommendedName>
        <fullName evidence="5">5-bromo-4-chloroindolyl phosphate hydrolysis protein</fullName>
    </recommendedName>
</protein>
<accession>A0A074MBH0</accession>
<feature type="transmembrane region" description="Helical" evidence="2">
    <location>
        <begin position="77"/>
        <end position="96"/>
    </location>
</feature>
<evidence type="ECO:0000313" key="4">
    <source>
        <dbReference type="Proteomes" id="UP000027647"/>
    </source>
</evidence>
<dbReference type="OrthoDB" id="7594143at2"/>
<keyword evidence="2" id="KW-0812">Transmembrane</keyword>
<proteinExistence type="predicted"/>
<gene>
    <name evidence="3" type="ORF">EH31_14235</name>
</gene>
<name>A0A074MBH0_ERYLO</name>
<dbReference type="AlphaFoldDB" id="A0A074MBH0"/>
<keyword evidence="4" id="KW-1185">Reference proteome</keyword>
<sequence length="277" mass="29584">MTDSTRESDRIMRAASQSLDANRNGGVHRRAASIGKGSAEAKMKHWLKRGAYLVAAVFAMFVATGIIGGIIGGIGTWGVMALGLAVMIAVAVFVLAPKPKPPKRSELKLGNPKQMVARVELWLESQRSALPATAVALVEKLGGQLDALGAQLETMDESHPAMSEVRELVGDYIPETIDNYRKIPEHLRKVEHAGGTADQRLVESLTKISGEVDRVTRRLAEGAMDDLAVKSRYLDYRFGGDDLLEDGSALTGTGMPDTGVPLPDLTPATTKVKGAKG</sequence>